<dbReference type="PANTHER" id="PTHR34216">
    <property type="match status" value="1"/>
</dbReference>
<reference evidence="4 5" key="1">
    <citation type="submission" date="2016-11" db="EMBL/GenBank/DDBJ databases">
        <authorList>
            <person name="Jaros S."/>
            <person name="Januszkiewicz K."/>
            <person name="Wedrychowicz H."/>
        </authorList>
    </citation>
    <scope>NUCLEOTIDE SEQUENCE [LARGE SCALE GENOMIC DNA]</scope>
    <source>
        <strain evidence="4 5">DSM 13106</strain>
    </source>
</reference>
<gene>
    <name evidence="4" type="ORF">SAMN02745180_00111</name>
</gene>
<dbReference type="Gene3D" id="3.20.20.370">
    <property type="entry name" value="Glycoside hydrolase/deacetylase"/>
    <property type="match status" value="1"/>
</dbReference>
<dbReference type="InterPro" id="IPR051398">
    <property type="entry name" value="Polysacch_Deacetylase"/>
</dbReference>
<protein>
    <submittedName>
        <fullName evidence="4">Polysaccharide deacetylase</fullName>
    </submittedName>
</protein>
<dbReference type="EMBL" id="FQXR01000002">
    <property type="protein sequence ID" value="SHH35227.1"/>
    <property type="molecule type" value="Genomic_DNA"/>
</dbReference>
<dbReference type="PROSITE" id="PS51257">
    <property type="entry name" value="PROKAR_LIPOPROTEIN"/>
    <property type="match status" value="1"/>
</dbReference>
<dbReference type="RefSeq" id="WP_072742587.1">
    <property type="nucleotide sequence ID" value="NZ_FQXR01000002.1"/>
</dbReference>
<dbReference type="InterPro" id="IPR002509">
    <property type="entry name" value="NODB_dom"/>
</dbReference>
<evidence type="ECO:0000313" key="5">
    <source>
        <dbReference type="Proteomes" id="UP000184389"/>
    </source>
</evidence>
<dbReference type="PROSITE" id="PS51677">
    <property type="entry name" value="NODB"/>
    <property type="match status" value="1"/>
</dbReference>
<sequence>MKGDLKIKKVFLSIIVLVACVVLAPKMAISQTGNNRHIPILMYHHIVEEGEKTDKIRVTKERFKGDMEYLIKKGYTTISFKELIKYKEGKGKLPKKPIIITFDDGYKDNYEYAYPILKENNMKAAIFVIGSRIGKTNFNNDPKYNYFSWDEAKEMYNSGLIEIQPHSYNLHYYKESKSHGNGVLKRKREDKSAYYARIKKDGIQVIQIIKDKLGSESYVYAYPYGKYNRVTEKILKELNIKVTLTTRNRYANISKDLYGLKRINVTSYKKLEDLLY</sequence>
<feature type="domain" description="NodB homology" evidence="3">
    <location>
        <begin position="96"/>
        <end position="276"/>
    </location>
</feature>
<keyword evidence="5" id="KW-1185">Reference proteome</keyword>
<dbReference type="AlphaFoldDB" id="A0A1M5S9D8"/>
<name>A0A1M5S9D8_9FIRM</name>
<dbReference type="GO" id="GO:0016810">
    <property type="term" value="F:hydrolase activity, acting on carbon-nitrogen (but not peptide) bonds"/>
    <property type="evidence" value="ECO:0007669"/>
    <property type="project" value="InterPro"/>
</dbReference>
<dbReference type="InterPro" id="IPR011330">
    <property type="entry name" value="Glyco_hydro/deAcase_b/a-brl"/>
</dbReference>
<dbReference type="Proteomes" id="UP000184389">
    <property type="component" value="Unassembled WGS sequence"/>
</dbReference>
<evidence type="ECO:0000256" key="1">
    <source>
        <dbReference type="ARBA" id="ARBA00004613"/>
    </source>
</evidence>
<dbReference type="SUPFAM" id="SSF88713">
    <property type="entry name" value="Glycoside hydrolase/deacetylase"/>
    <property type="match status" value="1"/>
</dbReference>
<accession>A0A1M5S9D8</accession>
<dbReference type="STRING" id="1123281.SAMN02745180_00111"/>
<comment type="subcellular location">
    <subcellularLocation>
        <location evidence="1">Secreted</location>
    </subcellularLocation>
</comment>
<evidence type="ECO:0000256" key="2">
    <source>
        <dbReference type="ARBA" id="ARBA00022729"/>
    </source>
</evidence>
<keyword evidence="2" id="KW-0732">Signal</keyword>
<dbReference type="GO" id="GO:0005576">
    <property type="term" value="C:extracellular region"/>
    <property type="evidence" value="ECO:0007669"/>
    <property type="project" value="UniProtKB-SubCell"/>
</dbReference>
<dbReference type="GO" id="GO:0005975">
    <property type="term" value="P:carbohydrate metabolic process"/>
    <property type="evidence" value="ECO:0007669"/>
    <property type="project" value="InterPro"/>
</dbReference>
<dbReference type="PANTHER" id="PTHR34216:SF3">
    <property type="entry name" value="POLY-BETA-1,6-N-ACETYL-D-GLUCOSAMINE N-DEACETYLASE"/>
    <property type="match status" value="1"/>
</dbReference>
<evidence type="ECO:0000313" key="4">
    <source>
        <dbReference type="EMBL" id="SHH35227.1"/>
    </source>
</evidence>
<dbReference type="OrthoDB" id="9778320at2"/>
<dbReference type="CDD" id="cd10918">
    <property type="entry name" value="CE4_NodB_like_5s_6s"/>
    <property type="match status" value="1"/>
</dbReference>
<proteinExistence type="predicted"/>
<evidence type="ECO:0000259" key="3">
    <source>
        <dbReference type="PROSITE" id="PS51677"/>
    </source>
</evidence>
<organism evidence="4 5">
    <name type="scientific">Sporanaerobacter acetigenes DSM 13106</name>
    <dbReference type="NCBI Taxonomy" id="1123281"/>
    <lineage>
        <taxon>Bacteria</taxon>
        <taxon>Bacillati</taxon>
        <taxon>Bacillota</taxon>
        <taxon>Tissierellia</taxon>
        <taxon>Tissierellales</taxon>
        <taxon>Sporanaerobacteraceae</taxon>
        <taxon>Sporanaerobacter</taxon>
    </lineage>
</organism>
<dbReference type="Pfam" id="PF01522">
    <property type="entry name" value="Polysacc_deac_1"/>
    <property type="match status" value="1"/>
</dbReference>